<feature type="region of interest" description="Disordered" evidence="1">
    <location>
        <begin position="127"/>
        <end position="170"/>
    </location>
</feature>
<name>A0A6J4PSH7_9RHOB</name>
<evidence type="ECO:0000313" key="2">
    <source>
        <dbReference type="EMBL" id="CAA9420552.1"/>
    </source>
</evidence>
<proteinExistence type="predicted"/>
<sequence>HDPTTCARKRRNPRGLHPGAGAGLPDPGHVLCGGSCRGRAQLRACGRGHRGGADLHPLCGRARGRRPRHWPRAVAVLGGLGLGGRSLGDLSVGAVRGRELPHAQARGRTGGRASGLAPLRARGLRGAVRVPGGAGGGAGRGGDRGARPVRHRQVQGQPPLPGRARRAAAM</sequence>
<feature type="non-terminal residue" evidence="2">
    <location>
        <position position="1"/>
    </location>
</feature>
<protein>
    <submittedName>
        <fullName evidence="2">Permease often clustered with de novo purine synthesis</fullName>
    </submittedName>
</protein>
<gene>
    <name evidence="2" type="ORF">AVDCRST_MAG15-2161</name>
</gene>
<feature type="non-terminal residue" evidence="2">
    <location>
        <position position="170"/>
    </location>
</feature>
<organism evidence="2">
    <name type="scientific">uncultured Rubellimicrobium sp</name>
    <dbReference type="NCBI Taxonomy" id="543078"/>
    <lineage>
        <taxon>Bacteria</taxon>
        <taxon>Pseudomonadati</taxon>
        <taxon>Pseudomonadota</taxon>
        <taxon>Alphaproteobacteria</taxon>
        <taxon>Rhodobacterales</taxon>
        <taxon>Roseobacteraceae</taxon>
        <taxon>Rubellimicrobium</taxon>
        <taxon>environmental samples</taxon>
    </lineage>
</organism>
<feature type="region of interest" description="Disordered" evidence="1">
    <location>
        <begin position="1"/>
        <end position="24"/>
    </location>
</feature>
<accession>A0A6J4PSH7</accession>
<dbReference type="EMBL" id="CADCUU010000315">
    <property type="protein sequence ID" value="CAA9420552.1"/>
    <property type="molecule type" value="Genomic_DNA"/>
</dbReference>
<reference evidence="2" key="1">
    <citation type="submission" date="2020-02" db="EMBL/GenBank/DDBJ databases">
        <authorList>
            <person name="Meier V. D."/>
        </authorList>
    </citation>
    <scope>NUCLEOTIDE SEQUENCE</scope>
    <source>
        <strain evidence="2">AVDCRST_MAG15</strain>
    </source>
</reference>
<dbReference type="AlphaFoldDB" id="A0A6J4PSH7"/>
<evidence type="ECO:0000256" key="1">
    <source>
        <dbReference type="SAM" id="MobiDB-lite"/>
    </source>
</evidence>